<proteinExistence type="predicted"/>
<keyword evidence="1" id="KW-1133">Transmembrane helix</keyword>
<name>A0A285SLY2_9BACL</name>
<dbReference type="EMBL" id="OBMQ01000005">
    <property type="protein sequence ID" value="SOC08416.1"/>
    <property type="molecule type" value="Genomic_DNA"/>
</dbReference>
<dbReference type="RefSeq" id="WP_097073345.1">
    <property type="nucleotide sequence ID" value="NZ_OBMQ01000005.1"/>
</dbReference>
<dbReference type="Proteomes" id="UP000219636">
    <property type="component" value="Unassembled WGS sequence"/>
</dbReference>
<reference evidence="3" key="1">
    <citation type="submission" date="2017-08" db="EMBL/GenBank/DDBJ databases">
        <authorList>
            <person name="Varghese N."/>
            <person name="Submissions S."/>
        </authorList>
    </citation>
    <scope>NUCLEOTIDE SEQUENCE [LARGE SCALE GENOMIC DNA]</scope>
    <source>
        <strain evidence="3">JC22</strain>
    </source>
</reference>
<organism evidence="2 3">
    <name type="scientific">Ureibacillus xyleni</name>
    <dbReference type="NCBI Taxonomy" id="614648"/>
    <lineage>
        <taxon>Bacteria</taxon>
        <taxon>Bacillati</taxon>
        <taxon>Bacillota</taxon>
        <taxon>Bacilli</taxon>
        <taxon>Bacillales</taxon>
        <taxon>Caryophanaceae</taxon>
        <taxon>Ureibacillus</taxon>
    </lineage>
</organism>
<protein>
    <submittedName>
        <fullName evidence="2">Uncharacterized protein</fullName>
    </submittedName>
</protein>
<keyword evidence="1" id="KW-0472">Membrane</keyword>
<evidence type="ECO:0000313" key="3">
    <source>
        <dbReference type="Proteomes" id="UP000219636"/>
    </source>
</evidence>
<evidence type="ECO:0000313" key="2">
    <source>
        <dbReference type="EMBL" id="SOC08416.1"/>
    </source>
</evidence>
<feature type="transmembrane region" description="Helical" evidence="1">
    <location>
        <begin position="40"/>
        <end position="59"/>
    </location>
</feature>
<evidence type="ECO:0000256" key="1">
    <source>
        <dbReference type="SAM" id="Phobius"/>
    </source>
</evidence>
<dbReference type="OrthoDB" id="2990745at2"/>
<dbReference type="AlphaFoldDB" id="A0A285SLY2"/>
<gene>
    <name evidence="2" type="ORF">SAMN05880501_10577</name>
</gene>
<keyword evidence="1" id="KW-0812">Transmembrane</keyword>
<keyword evidence="3" id="KW-1185">Reference proteome</keyword>
<accession>A0A285SLY2</accession>
<sequence>MKEFKDKLKEELRNEVPFTADVKGRLMQVNPKRQRTNWQVHTITVSACVLLIFLFITQLSPKSEQALSSEVEPLSIITADSSKIINPEYAFLLGNQWMLRGLPMIIEENVPLNYGDYVAYYTVNGIAVSTVLGLAGDQVHMEQGQISVNSKILKVHGLGEKIDKNNQDDPLQNPYFFHNISKVMDNFINKELLAKKSELVIYDNQSGHTITTITDAQVIGKVVGVQNFKPTFSLNKDEKVLYDAFKESLNIELFKDVSPLSIAKIYIMAEMELEYEMSCALFTTVEDPSTKQIRQYNKKAQKIREAYFTREIQYLISAYVFAGLEKGTFREINATSGEITYISTIDGSETSFNMRKNEDGIWQPAFSRALY</sequence>